<dbReference type="RefSeq" id="WP_209762768.1">
    <property type="nucleotide sequence ID" value="NZ_JAGINP010000001.1"/>
</dbReference>
<reference evidence="1 2" key="1">
    <citation type="submission" date="2021-03" db="EMBL/GenBank/DDBJ databases">
        <title>Genomic Encyclopedia of Type Strains, Phase III (KMG-III): the genomes of soil and plant-associated and newly described type strains.</title>
        <authorList>
            <person name="Whitman W."/>
        </authorList>
    </citation>
    <scope>NUCLEOTIDE SEQUENCE [LARGE SCALE GENOMIC DNA]</scope>
    <source>
        <strain evidence="1 2">IMMIB AFH-6</strain>
    </source>
</reference>
<name>A0ABS4SD96_9PROT</name>
<gene>
    <name evidence="1" type="ORF">J2851_000287</name>
</gene>
<accession>A0ABS4SD96</accession>
<comment type="caution">
    <text evidence="1">The sequence shown here is derived from an EMBL/GenBank/DDBJ whole genome shotgun (WGS) entry which is preliminary data.</text>
</comment>
<organism evidence="1 2">
    <name type="scientific">Azospirillum rugosum</name>
    <dbReference type="NCBI Taxonomy" id="416170"/>
    <lineage>
        <taxon>Bacteria</taxon>
        <taxon>Pseudomonadati</taxon>
        <taxon>Pseudomonadota</taxon>
        <taxon>Alphaproteobacteria</taxon>
        <taxon>Rhodospirillales</taxon>
        <taxon>Azospirillaceae</taxon>
        <taxon>Azospirillum</taxon>
    </lineage>
</organism>
<evidence type="ECO:0000313" key="2">
    <source>
        <dbReference type="Proteomes" id="UP000781958"/>
    </source>
</evidence>
<keyword evidence="2" id="KW-1185">Reference proteome</keyword>
<evidence type="ECO:0000313" key="1">
    <source>
        <dbReference type="EMBL" id="MBP2290550.1"/>
    </source>
</evidence>
<dbReference type="Proteomes" id="UP000781958">
    <property type="component" value="Unassembled WGS sequence"/>
</dbReference>
<sequence length="131" mass="13701">MSNTAVVTLADIAPGQTFTVAINTQSGCTYSVKVLDQANQVLVDKTAGGVNWNFTTAVATAPTDASRWPLSLQITGNGGSTLSVLDQVTKLAGYNATYITSYVVCLDDAGTGSDRDFQDLVVTLNAYRTVG</sequence>
<dbReference type="EMBL" id="JAGINP010000001">
    <property type="protein sequence ID" value="MBP2290550.1"/>
    <property type="molecule type" value="Genomic_DNA"/>
</dbReference>
<protein>
    <submittedName>
        <fullName evidence="1">Uncharacterized protein</fullName>
    </submittedName>
</protein>
<proteinExistence type="predicted"/>